<dbReference type="InterPro" id="IPR011459">
    <property type="entry name" value="DUF1565"/>
</dbReference>
<keyword evidence="5" id="KW-0472">Membrane</keyword>
<evidence type="ECO:0000256" key="5">
    <source>
        <dbReference type="SAM" id="Phobius"/>
    </source>
</evidence>
<evidence type="ECO:0000256" key="4">
    <source>
        <dbReference type="SAM" id="MobiDB-lite"/>
    </source>
</evidence>
<dbReference type="InterPro" id="IPR022441">
    <property type="entry name" value="Para_beta_helix_rpt-2"/>
</dbReference>
<dbReference type="Gene3D" id="2.160.20.10">
    <property type="entry name" value="Single-stranded right-handed beta-helix, Pectin lyase-like"/>
    <property type="match status" value="1"/>
</dbReference>
<accession>A0A2N6K0V2</accession>
<dbReference type="SMART" id="SM00710">
    <property type="entry name" value="PbH1"/>
    <property type="match status" value="6"/>
</dbReference>
<keyword evidence="8" id="KW-1185">Reference proteome</keyword>
<dbReference type="InterPro" id="IPR006633">
    <property type="entry name" value="Carb-bd_sugar_hydrolysis-dom"/>
</dbReference>
<feature type="domain" description="Carbohydrate-binding/sugar hydrolysis" evidence="6">
    <location>
        <begin position="157"/>
        <end position="289"/>
    </location>
</feature>
<feature type="region of interest" description="Disordered" evidence="4">
    <location>
        <begin position="402"/>
        <end position="445"/>
    </location>
</feature>
<dbReference type="InterPro" id="IPR011050">
    <property type="entry name" value="Pectin_lyase_fold/virulence"/>
</dbReference>
<evidence type="ECO:0000313" key="8">
    <source>
        <dbReference type="Proteomes" id="UP000235036"/>
    </source>
</evidence>
<keyword evidence="5" id="KW-1133">Transmembrane helix</keyword>
<dbReference type="Pfam" id="PF07602">
    <property type="entry name" value="DUF1565"/>
    <property type="match status" value="1"/>
</dbReference>
<evidence type="ECO:0000256" key="1">
    <source>
        <dbReference type="ARBA" id="ARBA00004906"/>
    </source>
</evidence>
<comment type="caution">
    <text evidence="7">The sequence shown here is derived from an EMBL/GenBank/DDBJ whole genome shotgun (WGS) entry which is preliminary data.</text>
</comment>
<dbReference type="EMBL" id="NRQW01000366">
    <property type="protein sequence ID" value="PLZ87973.1"/>
    <property type="molecule type" value="Genomic_DNA"/>
</dbReference>
<protein>
    <submittedName>
        <fullName evidence="7">DUF1565 domain-containing protein</fullName>
    </submittedName>
</protein>
<dbReference type="InterPro" id="IPR051550">
    <property type="entry name" value="SCF-Subunits/Alg-Epimerases"/>
</dbReference>
<sequence length="664" mass="70331">MIYRPIVSKPCQDDILPGKKMTQKQKLHPYLEVTRFFIYRSASLLFNAAGMGVASLMLLSCYFDTAIAQTPSQTTISQVNALFVNPSTGDDKQGNGGESTPFKTITQALRVATPNIVIKLAKGTYSATTGEMFPLILKPGVSLQGNGSSKGRGIIISGGGDYLSRSFGSKNIAVVGAKGATLTGVTVTNSNPGGYGLWIESNNFIVTENTFTGNTQDGVTIIGNTAPIIRNNFFYRNSANGITVTDASRAEIRENVFQDTGFGINIAQKAQPVVVGNQITNNRSGIIVQASSRPILRKNVIEGNKEDGLVVLGQAQPDLGNTSEAGGNQFRNNARYDINASAAKQIIAAYGNALASDRIAGTVNTSATIATTENSSSAAIAKNNSQQTQVTQEITFSAPTVSTNTITTTTTSTRKLPPLPVSQASQPSPPPPTVVSSSTNNAAKPLNSQLLPLQPANSTSKVVATVTQPKQPTRPVTSGVVTNSIKPKPLPVRNAAGFPIPTSLTSKQTAAGWQQQASTPQVNYVQMATNTIEFVAPQPQSPINPVTPIPVKTGTNQIQTLPVLQPSPMSSNLPVGNQLPVSENPTTTAYAGGALGMRFRVIAEVQTQKDQELVRFLAPGAFPTFWQGRAVMQAGVFSSRYNAEQMLTILNNNGLRTMIEPIGY</sequence>
<dbReference type="NCBIfam" id="TIGR03804">
    <property type="entry name" value="para_beta_helix"/>
    <property type="match status" value="1"/>
</dbReference>
<name>A0A2N6K0V2_FISMU</name>
<reference evidence="7 8" key="1">
    <citation type="submission" date="2017-08" db="EMBL/GenBank/DDBJ databases">
        <title>Genomes of Fischerella (Mastigocladus) sp. strains.</title>
        <authorList>
            <person name="Miller S.R."/>
        </authorList>
    </citation>
    <scope>NUCLEOTIDE SEQUENCE [LARGE SCALE GENOMIC DNA]</scope>
    <source>
        <strain evidence="7 8">CCMEE 5323</strain>
    </source>
</reference>
<gene>
    <name evidence="7" type="ORF">CEN44_16395</name>
</gene>
<feature type="compositionally biased region" description="Low complexity" evidence="4">
    <location>
        <begin position="402"/>
        <end position="413"/>
    </location>
</feature>
<feature type="transmembrane region" description="Helical" evidence="5">
    <location>
        <begin position="44"/>
        <end position="63"/>
    </location>
</feature>
<dbReference type="SUPFAM" id="SSF51126">
    <property type="entry name" value="Pectin lyase-like"/>
    <property type="match status" value="1"/>
</dbReference>
<organism evidence="7 8">
    <name type="scientific">Fischerella muscicola CCMEE 5323</name>
    <dbReference type="NCBI Taxonomy" id="2019572"/>
    <lineage>
        <taxon>Bacteria</taxon>
        <taxon>Bacillati</taxon>
        <taxon>Cyanobacteriota</taxon>
        <taxon>Cyanophyceae</taxon>
        <taxon>Nostocales</taxon>
        <taxon>Hapalosiphonaceae</taxon>
        <taxon>Fischerella</taxon>
    </lineage>
</organism>
<feature type="region of interest" description="Disordered" evidence="4">
    <location>
        <begin position="466"/>
        <end position="488"/>
    </location>
</feature>
<proteinExistence type="predicted"/>
<keyword evidence="2" id="KW-0677">Repeat</keyword>
<dbReference type="Proteomes" id="UP000235036">
    <property type="component" value="Unassembled WGS sequence"/>
</dbReference>
<dbReference type="SMART" id="SM00722">
    <property type="entry name" value="CASH"/>
    <property type="match status" value="1"/>
</dbReference>
<dbReference type="AlphaFoldDB" id="A0A2N6K0V2"/>
<dbReference type="RefSeq" id="WP_026085800.1">
    <property type="nucleotide sequence ID" value="NZ_NRQW01000366.1"/>
</dbReference>
<keyword evidence="3" id="KW-0833">Ubl conjugation pathway</keyword>
<comment type="pathway">
    <text evidence="1">Protein modification; protein ubiquitination.</text>
</comment>
<dbReference type="PANTHER" id="PTHR22990:SF15">
    <property type="entry name" value="F-BOX ONLY PROTEIN 10"/>
    <property type="match status" value="1"/>
</dbReference>
<evidence type="ECO:0000256" key="3">
    <source>
        <dbReference type="ARBA" id="ARBA00022786"/>
    </source>
</evidence>
<feature type="compositionally biased region" description="Polar residues" evidence="4">
    <location>
        <begin position="466"/>
        <end position="485"/>
    </location>
</feature>
<keyword evidence="5" id="KW-0812">Transmembrane</keyword>
<evidence type="ECO:0000256" key="2">
    <source>
        <dbReference type="ARBA" id="ARBA00022737"/>
    </source>
</evidence>
<dbReference type="InterPro" id="IPR012334">
    <property type="entry name" value="Pectin_lyas_fold"/>
</dbReference>
<evidence type="ECO:0000259" key="6">
    <source>
        <dbReference type="SMART" id="SM00722"/>
    </source>
</evidence>
<dbReference type="InterPro" id="IPR006626">
    <property type="entry name" value="PbH1"/>
</dbReference>
<dbReference type="PANTHER" id="PTHR22990">
    <property type="entry name" value="F-BOX ONLY PROTEIN"/>
    <property type="match status" value="1"/>
</dbReference>
<evidence type="ECO:0000313" key="7">
    <source>
        <dbReference type="EMBL" id="PLZ87973.1"/>
    </source>
</evidence>